<dbReference type="Proteomes" id="UP000502706">
    <property type="component" value="Plasmid unnamed1"/>
</dbReference>
<feature type="compositionally biased region" description="Gly residues" evidence="1">
    <location>
        <begin position="366"/>
        <end position="375"/>
    </location>
</feature>
<protein>
    <submittedName>
        <fullName evidence="2">Uncharacterized protein</fullName>
    </submittedName>
</protein>
<reference evidence="2 3" key="1">
    <citation type="submission" date="2019-10" db="EMBL/GenBank/DDBJ databases">
        <title>Rubrobacter sp nov SCSIO 52915 isolated from a deep-sea sediment in the South China Sea.</title>
        <authorList>
            <person name="Chen R.W."/>
        </authorList>
    </citation>
    <scope>NUCLEOTIDE SEQUENCE [LARGE SCALE GENOMIC DNA]</scope>
    <source>
        <strain evidence="2 3">SCSIO 52915</strain>
        <plasmid evidence="2 3">unnamed1</plasmid>
    </source>
</reference>
<geneLocation type="plasmid" evidence="2 3">
    <name>unnamed1</name>
</geneLocation>
<accession>A0A6G8Q3N9</accession>
<keyword evidence="3" id="KW-1185">Reference proteome</keyword>
<dbReference type="RefSeq" id="WP_166398779.1">
    <property type="nucleotide sequence ID" value="NZ_CP045122.1"/>
</dbReference>
<evidence type="ECO:0000313" key="2">
    <source>
        <dbReference type="EMBL" id="QIN81069.1"/>
    </source>
</evidence>
<sequence length="375" mass="40747">MSASGGSIERKGPGLELQTAAYFQGLGYLVRRGVKLAVAAGSADVTDIDVLAIRFSVPLAEEKLIADCKDRKRPKPYERVLWTRGLASFARVDRAVVVLPRVPWQAREFSAQGGVEIVETREVSGKAADGELSYSPYGEADPALDRLTTLRKQRVQQQDGDLVRELAKEELKLRQMLLVGHPLTNLNRIIQTLSSVGKRADEGPEEARWLRLRTCYNAAVVAGVMLVRFACETKWTPEEEWSEYARKRLTFGDVPPNKARQLAKLALDTDFFEDLPSPEYTEEIVGVVGALISQPAAASTVPQALDYKLFGQGLGSEDAPKLQVGVLDAGSAKLGRQVLSALSYAAEVPASLWEADEEDGGSAASTGGGSAYRLK</sequence>
<evidence type="ECO:0000256" key="1">
    <source>
        <dbReference type="SAM" id="MobiDB-lite"/>
    </source>
</evidence>
<evidence type="ECO:0000313" key="3">
    <source>
        <dbReference type="Proteomes" id="UP000502706"/>
    </source>
</evidence>
<keyword evidence="2" id="KW-0614">Plasmid</keyword>
<dbReference type="EMBL" id="CP045122">
    <property type="protein sequence ID" value="QIN81069.1"/>
    <property type="molecule type" value="Genomic_DNA"/>
</dbReference>
<dbReference type="AlphaFoldDB" id="A0A6G8Q3N9"/>
<feature type="region of interest" description="Disordered" evidence="1">
    <location>
        <begin position="355"/>
        <end position="375"/>
    </location>
</feature>
<gene>
    <name evidence="2" type="ORF">GBA65_21775</name>
</gene>
<dbReference type="KEGG" id="rmar:GBA65_21775"/>
<name>A0A6G8Q3N9_9ACTN</name>
<proteinExistence type="predicted"/>
<organism evidence="2 3">
    <name type="scientific">Rubrobacter marinus</name>
    <dbReference type="NCBI Taxonomy" id="2653852"/>
    <lineage>
        <taxon>Bacteria</taxon>
        <taxon>Bacillati</taxon>
        <taxon>Actinomycetota</taxon>
        <taxon>Rubrobacteria</taxon>
        <taxon>Rubrobacterales</taxon>
        <taxon>Rubrobacteraceae</taxon>
        <taxon>Rubrobacter</taxon>
    </lineage>
</organism>